<evidence type="ECO:0008006" key="4">
    <source>
        <dbReference type="Google" id="ProtNLM"/>
    </source>
</evidence>
<accession>A0A438N4P8</accession>
<evidence type="ECO:0000313" key="3">
    <source>
        <dbReference type="Proteomes" id="UP000288859"/>
    </source>
</evidence>
<name>A0A438N4P8_EXOME</name>
<dbReference type="SUPFAM" id="SSF89796">
    <property type="entry name" value="CoA-transferase family III (CaiB/BaiF)"/>
    <property type="match status" value="2"/>
</dbReference>
<dbReference type="Pfam" id="PF02515">
    <property type="entry name" value="CoA_transf_3"/>
    <property type="match status" value="1"/>
</dbReference>
<dbReference type="AlphaFoldDB" id="A0A438N4P8"/>
<dbReference type="PANTHER" id="PTHR48228:SF4">
    <property type="entry name" value="BLR3030 PROTEIN"/>
    <property type="match status" value="1"/>
</dbReference>
<reference evidence="2 3" key="1">
    <citation type="submission" date="2017-03" db="EMBL/GenBank/DDBJ databases">
        <title>Genomes of endolithic fungi from Antarctica.</title>
        <authorList>
            <person name="Coleine C."/>
            <person name="Masonjones S."/>
            <person name="Stajich J.E."/>
        </authorList>
    </citation>
    <scope>NUCLEOTIDE SEQUENCE [LARGE SCALE GENOMIC DNA]</scope>
    <source>
        <strain evidence="2 3">CCFEE 6314</strain>
    </source>
</reference>
<dbReference type="InterPro" id="IPR050509">
    <property type="entry name" value="CoA-transferase_III"/>
</dbReference>
<dbReference type="InterPro" id="IPR003673">
    <property type="entry name" value="CoA-Trfase_fam_III"/>
</dbReference>
<dbReference type="PANTHER" id="PTHR48228">
    <property type="entry name" value="SUCCINYL-COA--D-CITRAMALATE COA-TRANSFERASE"/>
    <property type="match status" value="1"/>
</dbReference>
<dbReference type="InterPro" id="IPR023606">
    <property type="entry name" value="CoA-Trfase_III_dom_1_sf"/>
</dbReference>
<dbReference type="Gene3D" id="3.40.50.10540">
    <property type="entry name" value="Crotonobetainyl-coa:carnitine coa-transferase, domain 1"/>
    <property type="match status" value="1"/>
</dbReference>
<gene>
    <name evidence="2" type="ORF">B0A52_05357</name>
</gene>
<dbReference type="VEuPathDB" id="FungiDB:PV10_08734"/>
<dbReference type="Proteomes" id="UP000288859">
    <property type="component" value="Unassembled WGS sequence"/>
</dbReference>
<dbReference type="EMBL" id="NAJM01000021">
    <property type="protein sequence ID" value="RVX70707.1"/>
    <property type="molecule type" value="Genomic_DNA"/>
</dbReference>
<organism evidence="2 3">
    <name type="scientific">Exophiala mesophila</name>
    <name type="common">Black yeast-like fungus</name>
    <dbReference type="NCBI Taxonomy" id="212818"/>
    <lineage>
        <taxon>Eukaryota</taxon>
        <taxon>Fungi</taxon>
        <taxon>Dikarya</taxon>
        <taxon>Ascomycota</taxon>
        <taxon>Pezizomycotina</taxon>
        <taxon>Eurotiomycetes</taxon>
        <taxon>Chaetothyriomycetidae</taxon>
        <taxon>Chaetothyriales</taxon>
        <taxon>Herpotrichiellaceae</taxon>
        <taxon>Exophiala</taxon>
    </lineage>
</organism>
<evidence type="ECO:0000256" key="1">
    <source>
        <dbReference type="ARBA" id="ARBA00008383"/>
    </source>
</evidence>
<dbReference type="GO" id="GO:0003824">
    <property type="term" value="F:catalytic activity"/>
    <property type="evidence" value="ECO:0007669"/>
    <property type="project" value="InterPro"/>
</dbReference>
<protein>
    <recommendedName>
        <fullName evidence="4">CoA-transferase family III</fullName>
    </recommendedName>
</protein>
<comment type="similarity">
    <text evidence="1">Belongs to the CoA-transferase III family.</text>
</comment>
<dbReference type="OrthoDB" id="5863171at2759"/>
<comment type="caution">
    <text evidence="2">The sequence shown here is derived from an EMBL/GenBank/DDBJ whole genome shotgun (WGS) entry which is preliminary data.</text>
</comment>
<evidence type="ECO:0000313" key="2">
    <source>
        <dbReference type="EMBL" id="RVX70707.1"/>
    </source>
</evidence>
<proteinExistence type="inferred from homology"/>
<sequence length="486" mass="53631">MTTRPDRSHLNTYQIVESLWKHLGLPPKALSSLIFQGEGFGLSSSFRITEVAQATIGLSALTAAQFHALRENCSVPRVRVDQENAVLEFKSVNLYTLNGRPPSVESHPIGEYHKTADGRVLIHDSFKHHIQAALDILCLPWDATLEEIDRKILQWKSADLEAAGMRRGAVIAALRDYNGWDSMPQGKVVYENPILIRKITNGPPVLLKHLPKGQKKCLRGIRVVDMTHVIAGPLAGRTLAAHGADVLWITSPHMERLPAADLDCSRGKRAAQLDLNREKDRVTLHSILKEAHVWINGYRPGGMESKGFSVEAVCARSTRGIICASMSAWGSQGPWSRQRGFDSIIQTASGGFVSEAEHFGAGESMRYLPTQILDYAAGFLLATGITAALCKQAEEGGSYAVEVSLAGTMDFVRSLGQHPDKRWFQLPNPRWQGEVSNPNVFETHQTSFGELRSVKHAATIEGLEVGYERIPEPQEYRAVKPPRSVI</sequence>